<comment type="caution">
    <text evidence="1">The sequence shown here is derived from an EMBL/GenBank/DDBJ whole genome shotgun (WGS) entry which is preliminary data.</text>
</comment>
<evidence type="ECO:0000313" key="1">
    <source>
        <dbReference type="EMBL" id="KAJ7038678.1"/>
    </source>
</evidence>
<protein>
    <submittedName>
        <fullName evidence="1">Uncharacterized protein</fullName>
    </submittedName>
</protein>
<proteinExistence type="predicted"/>
<dbReference type="Proteomes" id="UP001218188">
    <property type="component" value="Unassembled WGS sequence"/>
</dbReference>
<organism evidence="1 2">
    <name type="scientific">Mycena alexandri</name>
    <dbReference type="NCBI Taxonomy" id="1745969"/>
    <lineage>
        <taxon>Eukaryota</taxon>
        <taxon>Fungi</taxon>
        <taxon>Dikarya</taxon>
        <taxon>Basidiomycota</taxon>
        <taxon>Agaricomycotina</taxon>
        <taxon>Agaricomycetes</taxon>
        <taxon>Agaricomycetidae</taxon>
        <taxon>Agaricales</taxon>
        <taxon>Marasmiineae</taxon>
        <taxon>Mycenaceae</taxon>
        <taxon>Mycena</taxon>
    </lineage>
</organism>
<keyword evidence="2" id="KW-1185">Reference proteome</keyword>
<gene>
    <name evidence="1" type="ORF">C8F04DRAFT_1255603</name>
</gene>
<dbReference type="AlphaFoldDB" id="A0AAD6X4G7"/>
<reference evidence="1" key="1">
    <citation type="submission" date="2023-03" db="EMBL/GenBank/DDBJ databases">
        <title>Massive genome expansion in bonnet fungi (Mycena s.s.) driven by repeated elements and novel gene families across ecological guilds.</title>
        <authorList>
            <consortium name="Lawrence Berkeley National Laboratory"/>
            <person name="Harder C.B."/>
            <person name="Miyauchi S."/>
            <person name="Viragh M."/>
            <person name="Kuo A."/>
            <person name="Thoen E."/>
            <person name="Andreopoulos B."/>
            <person name="Lu D."/>
            <person name="Skrede I."/>
            <person name="Drula E."/>
            <person name="Henrissat B."/>
            <person name="Morin E."/>
            <person name="Kohler A."/>
            <person name="Barry K."/>
            <person name="LaButti K."/>
            <person name="Morin E."/>
            <person name="Salamov A."/>
            <person name="Lipzen A."/>
            <person name="Mereny Z."/>
            <person name="Hegedus B."/>
            <person name="Baldrian P."/>
            <person name="Stursova M."/>
            <person name="Weitz H."/>
            <person name="Taylor A."/>
            <person name="Grigoriev I.V."/>
            <person name="Nagy L.G."/>
            <person name="Martin F."/>
            <person name="Kauserud H."/>
        </authorList>
    </citation>
    <scope>NUCLEOTIDE SEQUENCE</scope>
    <source>
        <strain evidence="1">CBHHK200</strain>
    </source>
</reference>
<sequence length="134" mass="15039">MPIFFEAFFFGIDDMIQALPNLATVHIISTLYHHPADSRAQEFEHVRRWGDISPAFNLCLLPSGTSWERLPTSNVWLPDESATEWFIKEVFGSTSLPTAYLAALEGLCGKERIKKLRAFYGPDALDGVNHGANQ</sequence>
<name>A0AAD6X4G7_9AGAR</name>
<accession>A0AAD6X4G7</accession>
<evidence type="ECO:0000313" key="2">
    <source>
        <dbReference type="Proteomes" id="UP001218188"/>
    </source>
</evidence>
<dbReference type="EMBL" id="JARJCM010000030">
    <property type="protein sequence ID" value="KAJ7038678.1"/>
    <property type="molecule type" value="Genomic_DNA"/>
</dbReference>